<comment type="function">
    <text evidence="10">Proposed to synthesize NOD factor fatty acyl chain. Involved in the synthesis of a highly unsaturated fatty acid moiety, which forms part of a lipo-oligosaccharide that is responsible for host specificity.</text>
</comment>
<evidence type="ECO:0000256" key="1">
    <source>
        <dbReference type="ARBA" id="ARBA00004533"/>
    </source>
</evidence>
<keyword evidence="5" id="KW-0997">Cell inner membrane</keyword>
<evidence type="ECO:0000313" key="16">
    <source>
        <dbReference type="Proteomes" id="UP000839052"/>
    </source>
</evidence>
<dbReference type="Proteomes" id="UP000839052">
    <property type="component" value="Chromosome"/>
</dbReference>
<protein>
    <recommendedName>
        <fullName evidence="11">Nodulation protein E</fullName>
    </recommendedName>
    <alternativeName>
        <fullName evidence="12">Host-specificity of nodulation protein B</fullName>
    </alternativeName>
</protein>
<keyword evidence="9" id="KW-0472">Membrane</keyword>
<dbReference type="InterPro" id="IPR014030">
    <property type="entry name" value="Ketoacyl_synth_N"/>
</dbReference>
<keyword evidence="8" id="KW-1133">Transmembrane helix</keyword>
<dbReference type="EMBL" id="OU912926">
    <property type="protein sequence ID" value="CAG9931508.1"/>
    <property type="molecule type" value="Genomic_DNA"/>
</dbReference>
<name>A0ABM8YVJ7_9PROT</name>
<keyword evidence="7" id="KW-0812">Transmembrane</keyword>
<dbReference type="PROSITE" id="PS52004">
    <property type="entry name" value="KS3_2"/>
    <property type="match status" value="1"/>
</dbReference>
<reference evidence="15 16" key="1">
    <citation type="submission" date="2021-10" db="EMBL/GenBank/DDBJ databases">
        <authorList>
            <person name="Koch H."/>
        </authorList>
    </citation>
    <scope>NUCLEOTIDE SEQUENCE [LARGE SCALE GENOMIC DNA]</scope>
    <source>
        <strain evidence="15">6680</strain>
    </source>
</reference>
<keyword evidence="6 13" id="KW-0808">Transferase</keyword>
<dbReference type="PANTHER" id="PTHR11712:SF352">
    <property type="entry name" value="3-OXOACYL-[ACYL-CARRIER-PROTEIN] SYNTHASE"/>
    <property type="match status" value="1"/>
</dbReference>
<dbReference type="InterPro" id="IPR020841">
    <property type="entry name" value="PKS_Beta-ketoAc_synthase_dom"/>
</dbReference>
<keyword evidence="4" id="KW-1003">Cell membrane</keyword>
<gene>
    <name evidence="15" type="ORF">NTG6680_0255</name>
</gene>
<proteinExistence type="inferred from homology"/>
<organism evidence="15 16">
    <name type="scientific">Candidatus Nitrotoga arctica</name>
    <dbReference type="NCBI Taxonomy" id="453162"/>
    <lineage>
        <taxon>Bacteria</taxon>
        <taxon>Pseudomonadati</taxon>
        <taxon>Pseudomonadota</taxon>
        <taxon>Betaproteobacteria</taxon>
        <taxon>Nitrosomonadales</taxon>
        <taxon>Gallionellaceae</taxon>
        <taxon>Candidatus Nitrotoga</taxon>
    </lineage>
</organism>
<keyword evidence="16" id="KW-1185">Reference proteome</keyword>
<dbReference type="Pfam" id="PF00109">
    <property type="entry name" value="ketoacyl-synt"/>
    <property type="match status" value="1"/>
</dbReference>
<evidence type="ECO:0000256" key="3">
    <source>
        <dbReference type="ARBA" id="ARBA00022458"/>
    </source>
</evidence>
<evidence type="ECO:0000256" key="13">
    <source>
        <dbReference type="RuleBase" id="RU003694"/>
    </source>
</evidence>
<feature type="domain" description="Ketosynthase family 3 (KS3)" evidence="14">
    <location>
        <begin position="4"/>
        <end position="405"/>
    </location>
</feature>
<dbReference type="InterPro" id="IPR000794">
    <property type="entry name" value="Beta-ketoacyl_synthase"/>
</dbReference>
<dbReference type="RefSeq" id="WP_239795604.1">
    <property type="nucleotide sequence ID" value="NZ_OU912926.1"/>
</dbReference>
<dbReference type="PANTHER" id="PTHR11712">
    <property type="entry name" value="POLYKETIDE SYNTHASE-RELATED"/>
    <property type="match status" value="1"/>
</dbReference>
<dbReference type="CDD" id="cd00834">
    <property type="entry name" value="KAS_I_II"/>
    <property type="match status" value="1"/>
</dbReference>
<dbReference type="Gene3D" id="3.40.47.10">
    <property type="match status" value="1"/>
</dbReference>
<dbReference type="Pfam" id="PF02801">
    <property type="entry name" value="Ketoacyl-synt_C"/>
    <property type="match status" value="1"/>
</dbReference>
<evidence type="ECO:0000313" key="15">
    <source>
        <dbReference type="EMBL" id="CAG9931508.1"/>
    </source>
</evidence>
<evidence type="ECO:0000256" key="6">
    <source>
        <dbReference type="ARBA" id="ARBA00022679"/>
    </source>
</evidence>
<dbReference type="InterPro" id="IPR016039">
    <property type="entry name" value="Thiolase-like"/>
</dbReference>
<keyword evidence="15" id="KW-0012">Acyltransferase</keyword>
<evidence type="ECO:0000256" key="10">
    <source>
        <dbReference type="ARBA" id="ARBA00037576"/>
    </source>
</evidence>
<evidence type="ECO:0000256" key="8">
    <source>
        <dbReference type="ARBA" id="ARBA00022989"/>
    </source>
</evidence>
<evidence type="ECO:0000256" key="2">
    <source>
        <dbReference type="ARBA" id="ARBA00008467"/>
    </source>
</evidence>
<evidence type="ECO:0000259" key="14">
    <source>
        <dbReference type="PROSITE" id="PS52004"/>
    </source>
</evidence>
<dbReference type="SMART" id="SM00825">
    <property type="entry name" value="PKS_KS"/>
    <property type="match status" value="1"/>
</dbReference>
<evidence type="ECO:0000256" key="9">
    <source>
        <dbReference type="ARBA" id="ARBA00023136"/>
    </source>
</evidence>
<evidence type="ECO:0000256" key="7">
    <source>
        <dbReference type="ARBA" id="ARBA00022692"/>
    </source>
</evidence>
<dbReference type="InterPro" id="IPR014031">
    <property type="entry name" value="Ketoacyl_synth_C"/>
</dbReference>
<evidence type="ECO:0000256" key="11">
    <source>
        <dbReference type="ARBA" id="ARBA00039445"/>
    </source>
</evidence>
<evidence type="ECO:0000256" key="5">
    <source>
        <dbReference type="ARBA" id="ARBA00022519"/>
    </source>
</evidence>
<sequence length="408" mass="42333">MSELRRVVVTGIGIVSPVGNWPGPLFDNVAAGRSGIRLLPAGEQASPVQVAAWIDAPIDHDSKGMPPDRVTQLALAAGRYALTEAGLLDRPELLIDMGVHLGTGSGASATTDQAFYRLDKENRDRLAPMTLPRAINNAAASELAIRFGLTGVNNTYSISCTSSSSAIGEALRAIRDGYSERILAGGSEALLTYGILHAWHALRALATPDAQVEASCRPFSADRNGLVLGEGAAFLVLESLASAQARGATILAELAGYGASCDATHVTHPSSTGQVKAIRNALIDAGLDPGAIDYVNAHGTGTLAGDAVEAESLRTVFSEHLHTLPVSSSKAVHGHLMGAGGAAELAIAIIAMQKNLIPPTAHCRVTDPDLGIDVVAEGMRQKTLNAVLSNSFAFGGSNAVLIARKFEE</sequence>
<keyword evidence="3" id="KW-0536">Nodulation</keyword>
<accession>A0ABM8YVJ7</accession>
<comment type="similarity">
    <text evidence="2 13">Belongs to the thiolase-like superfamily. Beta-ketoacyl-ACP synthases family.</text>
</comment>
<dbReference type="GO" id="GO:0004315">
    <property type="term" value="F:3-oxoacyl-[acyl-carrier-protein] synthase activity"/>
    <property type="evidence" value="ECO:0007669"/>
    <property type="project" value="UniProtKB-EC"/>
</dbReference>
<evidence type="ECO:0000256" key="12">
    <source>
        <dbReference type="ARBA" id="ARBA00041756"/>
    </source>
</evidence>
<evidence type="ECO:0000256" key="4">
    <source>
        <dbReference type="ARBA" id="ARBA00022475"/>
    </source>
</evidence>
<comment type="subcellular location">
    <subcellularLocation>
        <location evidence="1">Cell inner membrane</location>
    </subcellularLocation>
</comment>
<dbReference type="SUPFAM" id="SSF53901">
    <property type="entry name" value="Thiolase-like"/>
    <property type="match status" value="2"/>
</dbReference>